<evidence type="ECO:0000313" key="1">
    <source>
        <dbReference type="EMBL" id="SPD46561.1"/>
    </source>
</evidence>
<sequence>MSKKPAAAPAFIAMSHCGGRRPRALPGLPYMPMPMTTTLAQRLALTAPLLLACAGAHATEGALGRPVTGTSVVPNAGIVSPEPALIVNVGEIYLDGSIGGSRTVPIAGKASAGIDGKIAFTLATVMKVWDTDTGAWNFASSFTLPYVWTRVTANLAVGGRGLSTQDTASNLFDIAFAPVIAGYHFSKTEHVALSLNVWAPTGKYDANALANPSLNNWTFIPQVAYTRLFPEHGLEFDAVAGIQFYTRNHATDYQNAPLFTLDTMLLKRFANGAGVGLIAGTTQQLGDDSGPLADRLNGFRGHDWAVGPIVTYDTKVGARSLLSLGLRWVPSVASKNRLKSTNTFMGTATLVF</sequence>
<name>A0A375H3T4_9BURK</name>
<reference evidence="1 2" key="1">
    <citation type="submission" date="2018-01" db="EMBL/GenBank/DDBJ databases">
        <authorList>
            <person name="Clerissi C."/>
        </authorList>
    </citation>
    <scope>NUCLEOTIDE SEQUENCE [LARGE SCALE GENOMIC DNA]</scope>
    <source>
        <strain evidence="1">Cupriavidus taiwanensis STM 6160</strain>
    </source>
</reference>
<proteinExistence type="predicted"/>
<accession>A0A375H3T4</accession>
<dbReference type="Proteomes" id="UP000255168">
    <property type="component" value="Chromosome I"/>
</dbReference>
<gene>
    <name evidence="1" type="ORF">CBM2607_11498</name>
</gene>
<protein>
    <submittedName>
        <fullName evidence="1">Phenol degradation protein meta</fullName>
    </submittedName>
</protein>
<organism evidence="1 2">
    <name type="scientific">Cupriavidus neocaledonicus</name>
    <dbReference type="NCBI Taxonomy" id="1040979"/>
    <lineage>
        <taxon>Bacteria</taxon>
        <taxon>Pseudomonadati</taxon>
        <taxon>Pseudomonadota</taxon>
        <taxon>Betaproteobacteria</taxon>
        <taxon>Burkholderiales</taxon>
        <taxon>Burkholderiaceae</taxon>
        <taxon>Cupriavidus</taxon>
    </lineage>
</organism>
<evidence type="ECO:0000313" key="2">
    <source>
        <dbReference type="Proteomes" id="UP000255168"/>
    </source>
</evidence>
<dbReference type="AlphaFoldDB" id="A0A375H3T4"/>
<dbReference type="InterPro" id="IPR025737">
    <property type="entry name" value="FApF"/>
</dbReference>
<dbReference type="Pfam" id="PF13557">
    <property type="entry name" value="Phenol_MetA_deg"/>
    <property type="match status" value="1"/>
</dbReference>
<dbReference type="EMBL" id="LT984806">
    <property type="protein sequence ID" value="SPD46561.1"/>
    <property type="molecule type" value="Genomic_DNA"/>
</dbReference>